<dbReference type="AlphaFoldDB" id="A0A363NVD6"/>
<dbReference type="Pfam" id="PF00571">
    <property type="entry name" value="CBS"/>
    <property type="match status" value="1"/>
</dbReference>
<evidence type="ECO:0000256" key="1">
    <source>
        <dbReference type="PROSITE-ProRule" id="PRU00703"/>
    </source>
</evidence>
<dbReference type="EMBL" id="QCXX01000002">
    <property type="protein sequence ID" value="PUV24678.1"/>
    <property type="molecule type" value="Genomic_DNA"/>
</dbReference>
<accession>A0A363NVD6</accession>
<sequence length="243" mass="27065">MFPEGIGSVKISLSHHFFLLSLGMLIGQFLSNADFSIQKADSIQQALEKLQDMLCKELVVLNGDEYIGFVNESILLDADNEEAPISAIKINTAPIQLKFNQHPYDGLVMMTVYNSSLVPILDQDNKYVGVSTQLDILKAISLIQSQNESGAIIVLSIGLHDFSLSQIAHLVESDNCRILNCATKINLESDSIEVTLKVDKSNINALLNSFLRHNYIIMETHNTVAAFDDTAERYQQLMNYINI</sequence>
<dbReference type="InterPro" id="IPR000644">
    <property type="entry name" value="CBS_dom"/>
</dbReference>
<dbReference type="Proteomes" id="UP000250831">
    <property type="component" value="Unassembled WGS sequence"/>
</dbReference>
<evidence type="ECO:0000313" key="4">
    <source>
        <dbReference type="Proteomes" id="UP000250831"/>
    </source>
</evidence>
<proteinExistence type="predicted"/>
<dbReference type="Gene3D" id="3.10.580.10">
    <property type="entry name" value="CBS-domain"/>
    <property type="match status" value="1"/>
</dbReference>
<feature type="domain" description="CBS" evidence="2">
    <location>
        <begin position="90"/>
        <end position="149"/>
    </location>
</feature>
<reference evidence="3 4" key="1">
    <citation type="submission" date="2018-04" db="EMBL/GenBank/DDBJ databases">
        <title>Sphingobacterium sp. M46 Genome.</title>
        <authorList>
            <person name="Cheng J."/>
            <person name="Li Y."/>
        </authorList>
    </citation>
    <scope>NUCLEOTIDE SEQUENCE [LARGE SCALE GENOMIC DNA]</scope>
    <source>
        <strain evidence="3 4">M46</strain>
    </source>
</reference>
<dbReference type="PROSITE" id="PS51371">
    <property type="entry name" value="CBS"/>
    <property type="match status" value="1"/>
</dbReference>
<organism evidence="3 4">
    <name type="scientific">Sphingobacterium athyrii</name>
    <dbReference type="NCBI Taxonomy" id="2152717"/>
    <lineage>
        <taxon>Bacteria</taxon>
        <taxon>Pseudomonadati</taxon>
        <taxon>Bacteroidota</taxon>
        <taxon>Sphingobacteriia</taxon>
        <taxon>Sphingobacteriales</taxon>
        <taxon>Sphingobacteriaceae</taxon>
        <taxon>Sphingobacterium</taxon>
    </lineage>
</organism>
<gene>
    <name evidence="3" type="ORF">DCO56_06780</name>
</gene>
<evidence type="ECO:0000259" key="2">
    <source>
        <dbReference type="PROSITE" id="PS51371"/>
    </source>
</evidence>
<dbReference type="InterPro" id="IPR046342">
    <property type="entry name" value="CBS_dom_sf"/>
</dbReference>
<keyword evidence="1" id="KW-0129">CBS domain</keyword>
<name>A0A363NVD6_9SPHI</name>
<protein>
    <submittedName>
        <fullName evidence="3">CBS domain-containing protein</fullName>
    </submittedName>
</protein>
<comment type="caution">
    <text evidence="3">The sequence shown here is derived from an EMBL/GenBank/DDBJ whole genome shotgun (WGS) entry which is preliminary data.</text>
</comment>
<keyword evidence="4" id="KW-1185">Reference proteome</keyword>
<dbReference type="SUPFAM" id="SSF54631">
    <property type="entry name" value="CBS-domain pair"/>
    <property type="match status" value="1"/>
</dbReference>
<evidence type="ECO:0000313" key="3">
    <source>
        <dbReference type="EMBL" id="PUV24678.1"/>
    </source>
</evidence>